<gene>
    <name evidence="1" type="ORF">DSCA_27700</name>
</gene>
<organism evidence="1 2">
    <name type="scientific">Desulfosarcina alkanivorans</name>
    <dbReference type="NCBI Taxonomy" id="571177"/>
    <lineage>
        <taxon>Bacteria</taxon>
        <taxon>Pseudomonadati</taxon>
        <taxon>Thermodesulfobacteriota</taxon>
        <taxon>Desulfobacteria</taxon>
        <taxon>Desulfobacterales</taxon>
        <taxon>Desulfosarcinaceae</taxon>
        <taxon>Desulfosarcina</taxon>
    </lineage>
</organism>
<dbReference type="KEGG" id="dalk:DSCA_27700"/>
<dbReference type="Proteomes" id="UP000427906">
    <property type="component" value="Chromosome"/>
</dbReference>
<name>A0A5K7YKZ3_9BACT</name>
<reference evidence="1 2" key="1">
    <citation type="submission" date="2019-11" db="EMBL/GenBank/DDBJ databases">
        <title>Comparative genomics of hydrocarbon-degrading Desulfosarcina strains.</title>
        <authorList>
            <person name="Watanabe M."/>
            <person name="Kojima H."/>
            <person name="Fukui M."/>
        </authorList>
    </citation>
    <scope>NUCLEOTIDE SEQUENCE [LARGE SCALE GENOMIC DNA]</scope>
    <source>
        <strain evidence="1 2">PL12</strain>
    </source>
</reference>
<accession>A0A5K7YKZ3</accession>
<sequence length="77" mass="8773">MKGDERISGDSDFVAQVLDTAREAYHHKQLLRAKGIDTDAVARYVADLFKYRRKTNPGARKKPVDRKSPQPFLLLVC</sequence>
<protein>
    <submittedName>
        <fullName evidence="1">Uncharacterized protein</fullName>
    </submittedName>
</protein>
<evidence type="ECO:0000313" key="2">
    <source>
        <dbReference type="Proteomes" id="UP000427906"/>
    </source>
</evidence>
<keyword evidence="2" id="KW-1185">Reference proteome</keyword>
<proteinExistence type="predicted"/>
<dbReference type="AlphaFoldDB" id="A0A5K7YKZ3"/>
<evidence type="ECO:0000313" key="1">
    <source>
        <dbReference type="EMBL" id="BBO68840.1"/>
    </source>
</evidence>
<dbReference type="EMBL" id="AP021874">
    <property type="protein sequence ID" value="BBO68840.1"/>
    <property type="molecule type" value="Genomic_DNA"/>
</dbReference>